<feature type="compositionally biased region" description="Low complexity" evidence="2">
    <location>
        <begin position="23"/>
        <end position="36"/>
    </location>
</feature>
<comment type="caution">
    <text evidence="3">The sequence shown here is derived from an EMBL/GenBank/DDBJ whole genome shotgun (WGS) entry which is preliminary data.</text>
</comment>
<dbReference type="Gene3D" id="1.25.40.10">
    <property type="entry name" value="Tetratricopeptide repeat domain"/>
    <property type="match status" value="1"/>
</dbReference>
<feature type="region of interest" description="Disordered" evidence="2">
    <location>
        <begin position="110"/>
        <end position="137"/>
    </location>
</feature>
<dbReference type="SMART" id="SM00028">
    <property type="entry name" value="TPR"/>
    <property type="match status" value="4"/>
</dbReference>
<name>A0ABR0WZS2_REHGL</name>
<dbReference type="InterPro" id="IPR011990">
    <property type="entry name" value="TPR-like_helical_dom_sf"/>
</dbReference>
<reference evidence="3 4" key="1">
    <citation type="journal article" date="2021" name="Comput. Struct. Biotechnol. J.">
        <title>De novo genome assembly of the potent medicinal plant Rehmannia glutinosa using nanopore technology.</title>
        <authorList>
            <person name="Ma L."/>
            <person name="Dong C."/>
            <person name="Song C."/>
            <person name="Wang X."/>
            <person name="Zheng X."/>
            <person name="Niu Y."/>
            <person name="Chen S."/>
            <person name="Feng W."/>
        </authorList>
    </citation>
    <scope>NUCLEOTIDE SEQUENCE [LARGE SCALE GENOMIC DNA]</scope>
    <source>
        <strain evidence="3">DH-2019</strain>
    </source>
</reference>
<feature type="coiled-coil region" evidence="1">
    <location>
        <begin position="216"/>
        <end position="284"/>
    </location>
</feature>
<sequence>MNALNPLAAKPSGHRHWPLNPHRPSFSKPLSSLSFRITPPPLRHLSHSPVKASSQNSNPNRPNKSPNFSKFQINSSETSNSIPIKATVITTITAAAFFLSGFCFSSRPSIAEPMSPPPTVDTTASDSVTDEEKGKSVEQHEIDELKNLVEIKIKSKNIPEAIQILDRLTQLEPDEIEWRLLRAHLYAHNGEFELAREVFDEMLNKDPCCLEACQGLVNVDSQQESSNEELKNTERKIEEAIRLCKENGNSNTDLRDFKMLLAQIQVLEGKYDDALKFYQELEKEEPRDFRPYLCQGLIYTLLSRKSDAEINFEKYRRLVPEGHPYESYFDDNMMATKIYAQKVGYKGWWESNPDLAWRLGMRIESLITRLITNSRYGFFRTWLAGLEVTMAVVAVLDVVLAEMDCGVDLREGEADLLPVNLLSYCYVFSCPQ</sequence>
<proteinExistence type="predicted"/>
<dbReference type="EMBL" id="JABTTQ020000007">
    <property type="protein sequence ID" value="KAK6152441.1"/>
    <property type="molecule type" value="Genomic_DNA"/>
</dbReference>
<dbReference type="SUPFAM" id="SSF48452">
    <property type="entry name" value="TPR-like"/>
    <property type="match status" value="1"/>
</dbReference>
<dbReference type="Proteomes" id="UP001318860">
    <property type="component" value="Unassembled WGS sequence"/>
</dbReference>
<evidence type="ECO:0000256" key="1">
    <source>
        <dbReference type="SAM" id="Coils"/>
    </source>
</evidence>
<gene>
    <name evidence="3" type="ORF">DH2020_015076</name>
</gene>
<evidence type="ECO:0000256" key="2">
    <source>
        <dbReference type="SAM" id="MobiDB-lite"/>
    </source>
</evidence>
<dbReference type="PANTHER" id="PTHR36350">
    <property type="entry name" value="TRANSMEMBRANE PROTEIN"/>
    <property type="match status" value="1"/>
</dbReference>
<dbReference type="PANTHER" id="PTHR36350:SF3">
    <property type="entry name" value="TRANSMEMBRANE PROTEIN"/>
    <property type="match status" value="1"/>
</dbReference>
<feature type="region of interest" description="Disordered" evidence="2">
    <location>
        <begin position="1"/>
        <end position="74"/>
    </location>
</feature>
<evidence type="ECO:0000313" key="3">
    <source>
        <dbReference type="EMBL" id="KAK6152441.1"/>
    </source>
</evidence>
<protein>
    <submittedName>
        <fullName evidence="3">Uncharacterized protein</fullName>
    </submittedName>
</protein>
<organism evidence="3 4">
    <name type="scientific">Rehmannia glutinosa</name>
    <name type="common">Chinese foxglove</name>
    <dbReference type="NCBI Taxonomy" id="99300"/>
    <lineage>
        <taxon>Eukaryota</taxon>
        <taxon>Viridiplantae</taxon>
        <taxon>Streptophyta</taxon>
        <taxon>Embryophyta</taxon>
        <taxon>Tracheophyta</taxon>
        <taxon>Spermatophyta</taxon>
        <taxon>Magnoliopsida</taxon>
        <taxon>eudicotyledons</taxon>
        <taxon>Gunneridae</taxon>
        <taxon>Pentapetalae</taxon>
        <taxon>asterids</taxon>
        <taxon>lamiids</taxon>
        <taxon>Lamiales</taxon>
        <taxon>Orobanchaceae</taxon>
        <taxon>Rehmannieae</taxon>
        <taxon>Rehmannia</taxon>
    </lineage>
</organism>
<keyword evidence="4" id="KW-1185">Reference proteome</keyword>
<keyword evidence="1" id="KW-0175">Coiled coil</keyword>
<dbReference type="InterPro" id="IPR019734">
    <property type="entry name" value="TPR_rpt"/>
</dbReference>
<dbReference type="Pfam" id="PF13371">
    <property type="entry name" value="TPR_9"/>
    <property type="match status" value="1"/>
</dbReference>
<evidence type="ECO:0000313" key="4">
    <source>
        <dbReference type="Proteomes" id="UP001318860"/>
    </source>
</evidence>
<accession>A0ABR0WZS2</accession>
<feature type="compositionally biased region" description="Low complexity" evidence="2">
    <location>
        <begin position="53"/>
        <end position="69"/>
    </location>
</feature>